<organism evidence="7 8">
    <name type="scientific">Thermaerobacter marianensis (strain ATCC 700841 / DSM 12885 / JCM 10246 / 7p75a)</name>
    <dbReference type="NCBI Taxonomy" id="644966"/>
    <lineage>
        <taxon>Bacteria</taxon>
        <taxon>Bacillati</taxon>
        <taxon>Bacillota</taxon>
        <taxon>Clostridia</taxon>
        <taxon>Eubacteriales</taxon>
        <taxon>Clostridiales Family XVII. Incertae Sedis</taxon>
        <taxon>Thermaerobacter</taxon>
    </lineage>
</organism>
<evidence type="ECO:0000256" key="3">
    <source>
        <dbReference type="ARBA" id="ARBA00022729"/>
    </source>
</evidence>
<reference evidence="8" key="2">
    <citation type="journal article" date="2010" name="Stand. Genomic Sci.">
        <title>Complete genome sequence of Thermaerobacter marianensis type strain (7p75aT).</title>
        <authorList>
            <person name="Han C."/>
            <person name="Gu W."/>
            <person name="Zhang X."/>
            <person name="Lapidus A."/>
            <person name="Nolan M."/>
            <person name="Copeland A."/>
            <person name="Lucas S."/>
            <person name="Glavina Del Rio T."/>
            <person name="Tice H."/>
            <person name="Cheng J."/>
            <person name="Tapia R."/>
            <person name="Goodwin L."/>
            <person name="Pitluck S."/>
            <person name="Pagani I."/>
            <person name="Ivanova N."/>
            <person name="Mavromatis K."/>
            <person name="Mikhailova N."/>
            <person name="Pati A."/>
            <person name="Chen A."/>
            <person name="Palaniappan K."/>
            <person name="Land M."/>
            <person name="Hauser L."/>
            <person name="Chang Y."/>
            <person name="Jeffries C."/>
            <person name="Schneider S."/>
            <person name="Rohde M."/>
            <person name="Goker M."/>
            <person name="Pukall R."/>
            <person name="Woyke T."/>
            <person name="Bristow J."/>
            <person name="Eisen J."/>
            <person name="Markowitz V."/>
            <person name="Hugenholtz P."/>
            <person name="Kyrpides N."/>
            <person name="Klenk H."/>
            <person name="Detter J."/>
        </authorList>
    </citation>
    <scope>NUCLEOTIDE SEQUENCE [LARGE SCALE GENOMIC DNA]</scope>
    <source>
        <strain evidence="8">ATCC 700841 / DSM 12885 / JCM 10246 / 7p75a</strain>
    </source>
</reference>
<evidence type="ECO:0000313" key="7">
    <source>
        <dbReference type="EMBL" id="ADU50773.1"/>
    </source>
</evidence>
<sequence length="402" mass="42320">MLRSKTVFLSFLLILVLSLSACGSAGTGSGAGSGSAAGGGDGGVIKVGINAELSGNVASYGQSFVQGVELAVAKINAEGGLLDGKKVELVKVDNKSDAAESTNAALRLMTQDQVVAIIGAATSGNTLAMVDLANENQIPVISPSATSPVVTVDPDTGETHEYIFRVCFIDPVQGRVAARFALEELGARRAAIFSDSSSDYAKGLAAAFKEAFVAGGGQIVAEESYVQDDTDFQSQLTRIKAANPDFVFVPGYYEEVGLIVKQAREDVGLTVPMMGGDGWDSPTLVELAGAENLNNTFFTNHYSSQDPDPRIQEFIQSFQAKYNEVPNGFNALGYDAMMLLADAIKRAGSADPVAIKDALEQTKDVQLVTGTISIDEQHNPVKAAVVIEYKDGKQTFRTKVSP</sequence>
<dbReference type="EMBL" id="CP002344">
    <property type="protein sequence ID" value="ADU50773.1"/>
    <property type="molecule type" value="Genomic_DNA"/>
</dbReference>
<dbReference type="STRING" id="644966.Tmar_0654"/>
<dbReference type="KEGG" id="tmr:Tmar_0654"/>
<dbReference type="RefSeq" id="WP_013495078.1">
    <property type="nucleotide sequence ID" value="NC_014831.1"/>
</dbReference>
<dbReference type="InterPro" id="IPR051010">
    <property type="entry name" value="BCAA_transport"/>
</dbReference>
<dbReference type="Pfam" id="PF13458">
    <property type="entry name" value="Peripla_BP_6"/>
    <property type="match status" value="1"/>
</dbReference>
<dbReference type="InterPro" id="IPR000709">
    <property type="entry name" value="Leu_Ile_Val-bd"/>
</dbReference>
<evidence type="ECO:0000256" key="2">
    <source>
        <dbReference type="ARBA" id="ARBA00022448"/>
    </source>
</evidence>
<evidence type="ECO:0000256" key="1">
    <source>
        <dbReference type="ARBA" id="ARBA00010062"/>
    </source>
</evidence>
<feature type="signal peptide" evidence="5">
    <location>
        <begin position="1"/>
        <end position="21"/>
    </location>
</feature>
<reference evidence="7 8" key="1">
    <citation type="journal article" date="2010" name="Stand. Genomic Sci.">
        <title>Complete genome sequence of Thermaerobacter marianensis type strain (7p75a).</title>
        <authorList>
            <person name="Han C."/>
            <person name="Gu W."/>
            <person name="Zhang X."/>
            <person name="Lapidus A."/>
            <person name="Nolan M."/>
            <person name="Copeland A."/>
            <person name="Lucas S."/>
            <person name="Del Rio T.G."/>
            <person name="Tice H."/>
            <person name="Cheng J.F."/>
            <person name="Tapia R."/>
            <person name="Goodwin L."/>
            <person name="Pitluck S."/>
            <person name="Pagani I."/>
            <person name="Ivanova N."/>
            <person name="Mavromatis K."/>
            <person name="Mikhailova N."/>
            <person name="Pati A."/>
            <person name="Chen A."/>
            <person name="Palaniappan K."/>
            <person name="Land M."/>
            <person name="Hauser L."/>
            <person name="Chang Y.J."/>
            <person name="Jeffries C.D."/>
            <person name="Schneider S."/>
            <person name="Rohde M."/>
            <person name="Goker M."/>
            <person name="Pukall R."/>
            <person name="Woyke T."/>
            <person name="Bristow J."/>
            <person name="Eisen J.A."/>
            <person name="Markowitz V."/>
            <person name="Hugenholtz P."/>
            <person name="Kyrpides N.C."/>
            <person name="Klenk H.P."/>
            <person name="Detter J.C."/>
        </authorList>
    </citation>
    <scope>NUCLEOTIDE SEQUENCE [LARGE SCALE GENOMIC DNA]</scope>
    <source>
        <strain evidence="8">ATCC 700841 / DSM 12885 / JCM 10246 / 7p75a</strain>
    </source>
</reference>
<comment type="similarity">
    <text evidence="1">Belongs to the leucine-binding protein family.</text>
</comment>
<protein>
    <submittedName>
        <fullName evidence="7">Amino acid/amide ABC transporter substrate-binding protein, HAAT family</fullName>
    </submittedName>
</protein>
<dbReference type="AlphaFoldDB" id="E6SHS6"/>
<dbReference type="InterPro" id="IPR028082">
    <property type="entry name" value="Peripla_BP_I"/>
</dbReference>
<dbReference type="PANTHER" id="PTHR30483">
    <property type="entry name" value="LEUCINE-SPECIFIC-BINDING PROTEIN"/>
    <property type="match status" value="1"/>
</dbReference>
<dbReference type="CDD" id="cd06347">
    <property type="entry name" value="PBP1_ABC_LivK_ligand_binding-like"/>
    <property type="match status" value="1"/>
</dbReference>
<evidence type="ECO:0000256" key="4">
    <source>
        <dbReference type="ARBA" id="ARBA00022970"/>
    </source>
</evidence>
<dbReference type="PROSITE" id="PS51257">
    <property type="entry name" value="PROKAR_LIPOPROTEIN"/>
    <property type="match status" value="1"/>
</dbReference>
<keyword evidence="4" id="KW-0029">Amino-acid transport</keyword>
<keyword evidence="2" id="KW-0813">Transport</keyword>
<dbReference type="eggNOG" id="COG0683">
    <property type="taxonomic scope" value="Bacteria"/>
</dbReference>
<dbReference type="Proteomes" id="UP000008915">
    <property type="component" value="Chromosome"/>
</dbReference>
<evidence type="ECO:0000256" key="5">
    <source>
        <dbReference type="SAM" id="SignalP"/>
    </source>
</evidence>
<dbReference type="GO" id="GO:0006865">
    <property type="term" value="P:amino acid transport"/>
    <property type="evidence" value="ECO:0007669"/>
    <property type="project" value="UniProtKB-KW"/>
</dbReference>
<evidence type="ECO:0000259" key="6">
    <source>
        <dbReference type="Pfam" id="PF13458"/>
    </source>
</evidence>
<feature type="domain" description="Leucine-binding protein" evidence="6">
    <location>
        <begin position="45"/>
        <end position="392"/>
    </location>
</feature>
<keyword evidence="8" id="KW-1185">Reference proteome</keyword>
<dbReference type="Gene3D" id="3.40.50.2300">
    <property type="match status" value="2"/>
</dbReference>
<accession>E6SHS6</accession>
<dbReference type="InterPro" id="IPR028081">
    <property type="entry name" value="Leu-bd"/>
</dbReference>
<dbReference type="PANTHER" id="PTHR30483:SF6">
    <property type="entry name" value="PERIPLASMIC BINDING PROTEIN OF ABC TRANSPORTER FOR NATURAL AMINO ACIDS"/>
    <property type="match status" value="1"/>
</dbReference>
<dbReference type="SUPFAM" id="SSF53822">
    <property type="entry name" value="Periplasmic binding protein-like I"/>
    <property type="match status" value="1"/>
</dbReference>
<name>E6SHS6_THEM7</name>
<evidence type="ECO:0000313" key="8">
    <source>
        <dbReference type="Proteomes" id="UP000008915"/>
    </source>
</evidence>
<dbReference type="PRINTS" id="PR00337">
    <property type="entry name" value="LEUILEVALBP"/>
</dbReference>
<keyword evidence="3 5" id="KW-0732">Signal</keyword>
<dbReference type="HOGENOM" id="CLU_027128_6_1_9"/>
<gene>
    <name evidence="7" type="ordered locus">Tmar_0654</name>
</gene>
<proteinExistence type="inferred from homology"/>
<feature type="chain" id="PRO_5039667228" evidence="5">
    <location>
        <begin position="22"/>
        <end position="402"/>
    </location>
</feature>